<dbReference type="InterPro" id="IPR031915">
    <property type="entry name" value="Clr2_N"/>
</dbReference>
<dbReference type="Pfam" id="PF16761">
    <property type="entry name" value="Clr2_transil"/>
    <property type="match status" value="1"/>
</dbReference>
<dbReference type="AlphaFoldDB" id="A0A0D2IVY1"/>
<feature type="compositionally biased region" description="Low complexity" evidence="1">
    <location>
        <begin position="159"/>
        <end position="171"/>
    </location>
</feature>
<dbReference type="GO" id="GO:0070824">
    <property type="term" value="C:SHREC complex"/>
    <property type="evidence" value="ECO:0007669"/>
    <property type="project" value="InterPro"/>
</dbReference>
<evidence type="ECO:0000313" key="5">
    <source>
        <dbReference type="Proteomes" id="UP000053617"/>
    </source>
</evidence>
<dbReference type="Pfam" id="PF10383">
    <property type="entry name" value="Clr2"/>
    <property type="match status" value="1"/>
</dbReference>
<dbReference type="InterPro" id="IPR038986">
    <property type="entry name" value="Clr2"/>
</dbReference>
<evidence type="ECO:0000256" key="1">
    <source>
        <dbReference type="SAM" id="MobiDB-lite"/>
    </source>
</evidence>
<name>A0A0D2IVY1_9EURO</name>
<dbReference type="GeneID" id="25290110"/>
<feature type="domain" description="Cryptic loci regulator 2 C-terminal" evidence="2">
    <location>
        <begin position="420"/>
        <end position="562"/>
    </location>
</feature>
<dbReference type="PANTHER" id="PTHR38046:SF1">
    <property type="entry name" value="CRYPTIC LOCI REGULATOR 2"/>
    <property type="match status" value="1"/>
</dbReference>
<dbReference type="Proteomes" id="UP000053617">
    <property type="component" value="Unassembled WGS sequence"/>
</dbReference>
<reference evidence="4 5" key="1">
    <citation type="submission" date="2015-01" db="EMBL/GenBank/DDBJ databases">
        <title>The Genome Sequence of Rhinocladiella mackenzie CBS 650.93.</title>
        <authorList>
            <consortium name="The Broad Institute Genomics Platform"/>
            <person name="Cuomo C."/>
            <person name="de Hoog S."/>
            <person name="Gorbushina A."/>
            <person name="Stielow B."/>
            <person name="Teixiera M."/>
            <person name="Abouelleil A."/>
            <person name="Chapman S.B."/>
            <person name="Priest M."/>
            <person name="Young S.K."/>
            <person name="Wortman J."/>
            <person name="Nusbaum C."/>
            <person name="Birren B."/>
        </authorList>
    </citation>
    <scope>NUCLEOTIDE SEQUENCE [LARGE SCALE GENOMIC DNA]</scope>
    <source>
        <strain evidence="4 5">CBS 650.93</strain>
    </source>
</reference>
<feature type="compositionally biased region" description="Basic and acidic residues" evidence="1">
    <location>
        <begin position="818"/>
        <end position="830"/>
    </location>
</feature>
<organism evidence="4 5">
    <name type="scientific">Rhinocladiella mackenziei CBS 650.93</name>
    <dbReference type="NCBI Taxonomy" id="1442369"/>
    <lineage>
        <taxon>Eukaryota</taxon>
        <taxon>Fungi</taxon>
        <taxon>Dikarya</taxon>
        <taxon>Ascomycota</taxon>
        <taxon>Pezizomycotina</taxon>
        <taxon>Eurotiomycetes</taxon>
        <taxon>Chaetothyriomycetidae</taxon>
        <taxon>Chaetothyriales</taxon>
        <taxon>Herpotrichiellaceae</taxon>
        <taxon>Rhinocladiella</taxon>
    </lineage>
</organism>
<feature type="region of interest" description="Disordered" evidence="1">
    <location>
        <begin position="148"/>
        <end position="191"/>
    </location>
</feature>
<dbReference type="VEuPathDB" id="FungiDB:Z518_02039"/>
<gene>
    <name evidence="4" type="ORF">Z518_02039</name>
</gene>
<feature type="domain" description="Cryptic loci regulator 2 N-terminal" evidence="3">
    <location>
        <begin position="65"/>
        <end position="126"/>
    </location>
</feature>
<dbReference type="EMBL" id="KN847476">
    <property type="protein sequence ID" value="KIX07386.1"/>
    <property type="molecule type" value="Genomic_DNA"/>
</dbReference>
<dbReference type="GO" id="GO:0033553">
    <property type="term" value="C:rDNA heterochromatin"/>
    <property type="evidence" value="ECO:0007669"/>
    <property type="project" value="TreeGrafter"/>
</dbReference>
<dbReference type="RefSeq" id="XP_013274522.1">
    <property type="nucleotide sequence ID" value="XM_013419068.1"/>
</dbReference>
<feature type="compositionally biased region" description="Polar residues" evidence="1">
    <location>
        <begin position="767"/>
        <end position="785"/>
    </location>
</feature>
<dbReference type="HOGENOM" id="CLU_012433_0_0_1"/>
<dbReference type="GO" id="GO:0031934">
    <property type="term" value="C:mating-type region heterochromatin"/>
    <property type="evidence" value="ECO:0007669"/>
    <property type="project" value="TreeGrafter"/>
</dbReference>
<dbReference type="GO" id="GO:0030466">
    <property type="term" value="P:silent mating-type cassette heterochromatin formation"/>
    <property type="evidence" value="ECO:0007669"/>
    <property type="project" value="TreeGrafter"/>
</dbReference>
<sequence>MDQTRWELIGKRGRWQIRQINPYTDGDQRHWPPRPYRPSSEERYLIQLGKAWAQKDELDEPGVEYYLNKLPDGYALFELDQPSGNQVYKRLFGHPSGKFYDSIVKFQIHFLWLMSGMQGICKCVHCGNPKLRTIISRNRPQVEHVVRKFEKRRNTTGVESETSTRSNSTNGRGLGAPSTRPQRQIKAAGAPYATDEEGVEDVFKDYLKRLEAAKGGKKGIEDDIREVNSMDWRAEHAWDGYGIDQIEHSLTVIKLQHSFIPRLGELVLWCPNFLGQHYLMLDKEKLEFKFYSFDQKSFHGFPEWRGGVIAAVPSATALDKPIDFPDIQNLPGKRNSLNAAGFRVETFPDPNDEIDKKASKQYRYVPMRNIRPLSHWQMLLRGIPRDKWHPSIESALTCMTSLSLLEKWWFNGGWPYASIWCKGIYLGSELVIIGDTVRLAPQPTPSSKRRECTDVMVVDSVRLNLLNIRAEHTMPESPVLSSASSITLVGRAYTLDIRRHYQMQGKDPDADQIDLPSPVPLEEVKTVFRPVGTGEYGSWYHLHGPRQRYEVSYDQVLGRLYEADAVKIWTGLLQFNPAPGEKPNIKPGLTFDVGAIEEGRRYATQADKRLEEAEKGEVLWFWADTRAEALDIETINGCEVGRYNNIRDPHTLEEWKMKLKVLNGQQVTSDLFQCTSSYPSLTGAPRRRPPGSKVVNGKLIKPRNEGYDEAVAGNRPEPQSTPRHKSSQLAGAALISTDEEDEVFEDAGEEFLSEVEGNLRHAGVRKQSPTTPKQRQTRTKAQIMSNDEVYISGDDDEWYNEPLPLARGGTEETEGGDYDPRSEDVKKDSE</sequence>
<proteinExistence type="predicted"/>
<evidence type="ECO:0000259" key="2">
    <source>
        <dbReference type="Pfam" id="PF10383"/>
    </source>
</evidence>
<dbReference type="PANTHER" id="PTHR38046">
    <property type="entry name" value="CRYPTIC LOCI REGULATOR 2"/>
    <property type="match status" value="1"/>
</dbReference>
<protein>
    <submittedName>
        <fullName evidence="4">Rhinocladiella mackenziei CBS 650.93 unplaced genomic scaffold supercont1.2, whole genome shotgun sequence</fullName>
    </submittedName>
</protein>
<feature type="region of interest" description="Disordered" evidence="1">
    <location>
        <begin position="758"/>
        <end position="830"/>
    </location>
</feature>
<keyword evidence="5" id="KW-1185">Reference proteome</keyword>
<dbReference type="STRING" id="1442369.A0A0D2IVY1"/>
<feature type="region of interest" description="Disordered" evidence="1">
    <location>
        <begin position="681"/>
        <end position="728"/>
    </location>
</feature>
<dbReference type="InterPro" id="IPR018839">
    <property type="entry name" value="Tscrpt-silencing_Clr2_C"/>
</dbReference>
<accession>A0A0D2IVY1</accession>
<dbReference type="OrthoDB" id="438224at2759"/>
<evidence type="ECO:0000259" key="3">
    <source>
        <dbReference type="Pfam" id="PF16761"/>
    </source>
</evidence>
<evidence type="ECO:0000313" key="4">
    <source>
        <dbReference type="EMBL" id="KIX07386.1"/>
    </source>
</evidence>